<evidence type="ECO:0000313" key="2">
    <source>
        <dbReference type="Proteomes" id="UP000198670"/>
    </source>
</evidence>
<dbReference type="RefSeq" id="WP_090626422.1">
    <property type="nucleotide sequence ID" value="NZ_FOQO01000004.1"/>
</dbReference>
<dbReference type="AlphaFoldDB" id="A0A1I3IMU9"/>
<proteinExistence type="predicted"/>
<dbReference type="Proteomes" id="UP000198670">
    <property type="component" value="Unassembled WGS sequence"/>
</dbReference>
<evidence type="ECO:0000313" key="1">
    <source>
        <dbReference type="EMBL" id="SFI49308.1"/>
    </source>
</evidence>
<reference evidence="1 2" key="1">
    <citation type="submission" date="2016-10" db="EMBL/GenBank/DDBJ databases">
        <authorList>
            <person name="de Groot N.N."/>
        </authorList>
    </citation>
    <scope>NUCLEOTIDE SEQUENCE [LARGE SCALE GENOMIC DNA]</scope>
    <source>
        <strain evidence="1 2">RK1</strain>
    </source>
</reference>
<accession>A0A1I3IMU9</accession>
<dbReference type="PROSITE" id="PS51257">
    <property type="entry name" value="PROKAR_LIPOPROTEIN"/>
    <property type="match status" value="1"/>
</dbReference>
<keyword evidence="2" id="KW-1185">Reference proteome</keyword>
<dbReference type="EMBL" id="FOQO01000004">
    <property type="protein sequence ID" value="SFI49308.1"/>
    <property type="molecule type" value="Genomic_DNA"/>
</dbReference>
<dbReference type="OrthoDB" id="9759709at2"/>
<organism evidence="1 2">
    <name type="scientific">Parapedobacter indicus</name>
    <dbReference type="NCBI Taxonomy" id="1477437"/>
    <lineage>
        <taxon>Bacteria</taxon>
        <taxon>Pseudomonadati</taxon>
        <taxon>Bacteroidota</taxon>
        <taxon>Sphingobacteriia</taxon>
        <taxon>Sphingobacteriales</taxon>
        <taxon>Sphingobacteriaceae</taxon>
        <taxon>Parapedobacter</taxon>
    </lineage>
</organism>
<protein>
    <recommendedName>
        <fullName evidence="3">Sucrose-6-phosphate hydrolase SacC, GH32 family</fullName>
    </recommendedName>
</protein>
<dbReference type="InterPro" id="IPR023296">
    <property type="entry name" value="Glyco_hydro_beta-prop_sf"/>
</dbReference>
<evidence type="ECO:0008006" key="3">
    <source>
        <dbReference type="Google" id="ProtNLM"/>
    </source>
</evidence>
<dbReference type="STRING" id="1477437.SAMN05444682_104156"/>
<dbReference type="SUPFAM" id="SSF75005">
    <property type="entry name" value="Arabinanase/levansucrase/invertase"/>
    <property type="match status" value="1"/>
</dbReference>
<gene>
    <name evidence="1" type="ORF">SAMN05444682_104156</name>
</gene>
<sequence length="688" mass="76999">MRPIYPFLMMISCSLFFIGCSVEKKAVQIELNAAPWIFPQDAPPASILSPQSAQGTFNAPPDSSSFTIRLVATLGRYLNSERLLYIPGVLEVSAFQHDPSDRTIQNYPAYPMPDGSVSVFQAALRLHPLPNSTEKEVRDMVIGIPLGILTESTGQHEIVLHFSGVRWSLYVDGELLDNDFPLGYPQWPAKHSWEIDPNLVSKAELFFPALEPEKTVLKTPRIAKDIQYWTPAGHNTWVGDVATFYHEGRYHVFYLFDRRGHASKFGRGGHYFEHLSTTDFKTWTEHEAATPIESQWETLGTGTPFISDGKLCISYGLHTTRIFPKEATTLPLLLDYYNQHGATGSFGYDTLSGYPAGSTYSISADGISQFKKTHTLFHHCENPSVYTDPEGRLRMLANYGAKGTWESKSIEGDWKSINPGFPPGGDCTFFFRWGNYDYVIGGFTGLWSKPASAPEDGYTDVVKQGLDFYNGMCVPAVTEINDGRFLMAGWIPMANWGGTLNIHEMLQFPDGRIGTKWMEELVPVTERQRTLADEIEENSTFEVNDPSFLLTFDVKPGEDLSGKLGVLFLGEDAAEHACEFQLSPHGKRAQYGQGSLQQFSGQEKTLREGGFPNHARHYGIENLFDTDGPFSVRMFVKYDTKYGGSQIDAEIAGKRTMITFCPGLKVEKLVFRSEDTGIRNVKLAAYEH</sequence>
<dbReference type="Gene3D" id="2.115.10.20">
    <property type="entry name" value="Glycosyl hydrolase domain, family 43"/>
    <property type="match status" value="1"/>
</dbReference>
<name>A0A1I3IMU9_9SPHI</name>